<gene>
    <name evidence="2" type="ORF">DUT91_02995</name>
</gene>
<evidence type="ECO:0000313" key="3">
    <source>
        <dbReference type="Proteomes" id="UP000253420"/>
    </source>
</evidence>
<feature type="domain" description="VOC" evidence="1">
    <location>
        <begin position="3"/>
        <end position="128"/>
    </location>
</feature>
<dbReference type="PANTHER" id="PTHR36503">
    <property type="entry name" value="BLR2520 PROTEIN"/>
    <property type="match status" value="1"/>
</dbReference>
<dbReference type="Pfam" id="PF00903">
    <property type="entry name" value="Glyoxalase"/>
    <property type="match status" value="1"/>
</dbReference>
<sequence length="139" mass="15261">MPKMIFINLPVQNIAAATRFYEAIGCKKNEQFSDENASSMVWSDTITFQLLAQDYFATFATKPIANSQETVGMLIALSCESREEVDTITKAAAAAGGKADIREPQDMGFMYLRSFEDPDGHVFEPAWMDMGAASAPTSE</sequence>
<reference evidence="2 3" key="1">
    <citation type="submission" date="2018-07" db="EMBL/GenBank/DDBJ databases">
        <title>The draft genome of Phyllobacterium salinisoli.</title>
        <authorList>
            <person name="Liu L."/>
            <person name="Li L."/>
            <person name="Zhang X."/>
            <person name="Liang L."/>
        </authorList>
    </citation>
    <scope>NUCLEOTIDE SEQUENCE [LARGE SCALE GENOMIC DNA]</scope>
    <source>
        <strain evidence="2 3">LLAN61</strain>
    </source>
</reference>
<organism evidence="2 3">
    <name type="scientific">Phyllobacterium salinisoli</name>
    <dbReference type="NCBI Taxonomy" id="1899321"/>
    <lineage>
        <taxon>Bacteria</taxon>
        <taxon>Pseudomonadati</taxon>
        <taxon>Pseudomonadota</taxon>
        <taxon>Alphaproteobacteria</taxon>
        <taxon>Hyphomicrobiales</taxon>
        <taxon>Phyllobacteriaceae</taxon>
        <taxon>Phyllobacterium</taxon>
    </lineage>
</organism>
<protein>
    <submittedName>
        <fullName evidence="2">Lactoylglutathione lyase</fullName>
    </submittedName>
</protein>
<dbReference type="InterPro" id="IPR029068">
    <property type="entry name" value="Glyas_Bleomycin-R_OHBP_Dase"/>
</dbReference>
<dbReference type="EMBL" id="QOZG01000001">
    <property type="protein sequence ID" value="RCS25749.1"/>
    <property type="molecule type" value="Genomic_DNA"/>
</dbReference>
<dbReference type="AlphaFoldDB" id="A0A368K8S8"/>
<evidence type="ECO:0000313" key="2">
    <source>
        <dbReference type="EMBL" id="RCS25749.1"/>
    </source>
</evidence>
<name>A0A368K8S8_9HYPH</name>
<dbReference type="PANTHER" id="PTHR36503:SF2">
    <property type="entry name" value="BLR2408 PROTEIN"/>
    <property type="match status" value="1"/>
</dbReference>
<dbReference type="PROSITE" id="PS51819">
    <property type="entry name" value="VOC"/>
    <property type="match status" value="1"/>
</dbReference>
<keyword evidence="3" id="KW-1185">Reference proteome</keyword>
<evidence type="ECO:0000259" key="1">
    <source>
        <dbReference type="PROSITE" id="PS51819"/>
    </source>
</evidence>
<accession>A0A368K8S8</accession>
<keyword evidence="2" id="KW-0456">Lyase</keyword>
<proteinExistence type="predicted"/>
<dbReference type="RefSeq" id="WP_114438840.1">
    <property type="nucleotide sequence ID" value="NZ_QOZG01000001.1"/>
</dbReference>
<dbReference type="OrthoDB" id="9798430at2"/>
<dbReference type="InterPro" id="IPR037523">
    <property type="entry name" value="VOC_core"/>
</dbReference>
<dbReference type="Proteomes" id="UP000253420">
    <property type="component" value="Unassembled WGS sequence"/>
</dbReference>
<dbReference type="Gene3D" id="3.10.180.10">
    <property type="entry name" value="2,3-Dihydroxybiphenyl 1,2-Dioxygenase, domain 1"/>
    <property type="match status" value="1"/>
</dbReference>
<comment type="caution">
    <text evidence="2">The sequence shown here is derived from an EMBL/GenBank/DDBJ whole genome shotgun (WGS) entry which is preliminary data.</text>
</comment>
<dbReference type="GO" id="GO:0016829">
    <property type="term" value="F:lyase activity"/>
    <property type="evidence" value="ECO:0007669"/>
    <property type="project" value="UniProtKB-KW"/>
</dbReference>
<dbReference type="SUPFAM" id="SSF54593">
    <property type="entry name" value="Glyoxalase/Bleomycin resistance protein/Dihydroxybiphenyl dioxygenase"/>
    <property type="match status" value="1"/>
</dbReference>
<dbReference type="InterPro" id="IPR004360">
    <property type="entry name" value="Glyas_Fos-R_dOase_dom"/>
</dbReference>